<evidence type="ECO:0000256" key="1">
    <source>
        <dbReference type="ARBA" id="ARBA00023054"/>
    </source>
</evidence>
<organism evidence="2 3">
    <name type="scientific">Durusdinium trenchii</name>
    <dbReference type="NCBI Taxonomy" id="1381693"/>
    <lineage>
        <taxon>Eukaryota</taxon>
        <taxon>Sar</taxon>
        <taxon>Alveolata</taxon>
        <taxon>Dinophyceae</taxon>
        <taxon>Suessiales</taxon>
        <taxon>Symbiodiniaceae</taxon>
        <taxon>Durusdinium</taxon>
    </lineage>
</organism>
<comment type="caution">
    <text evidence="2">The sequence shown here is derived from an EMBL/GenBank/DDBJ whole genome shotgun (WGS) entry which is preliminary data.</text>
</comment>
<gene>
    <name evidence="2" type="ORF">SCF082_LOCUS12211</name>
</gene>
<reference evidence="2 3" key="1">
    <citation type="submission" date="2024-02" db="EMBL/GenBank/DDBJ databases">
        <authorList>
            <person name="Chen Y."/>
            <person name="Shah S."/>
            <person name="Dougan E. K."/>
            <person name="Thang M."/>
            <person name="Chan C."/>
        </authorList>
    </citation>
    <scope>NUCLEOTIDE SEQUENCE [LARGE SCALE GENOMIC DNA]</scope>
</reference>
<evidence type="ECO:0000313" key="2">
    <source>
        <dbReference type="EMBL" id="CAK9014123.1"/>
    </source>
</evidence>
<accession>A0ABP0JIF9</accession>
<proteinExistence type="predicted"/>
<evidence type="ECO:0000313" key="3">
    <source>
        <dbReference type="Proteomes" id="UP001642464"/>
    </source>
</evidence>
<sequence>MAQPAQPAQPAQRPVTQRLLCPCCHGQLLPGCCGNCLQRVARCWDKRQVQQSREALESLLRRTKGTPALQRCGQLRQRLKVLRAQLQERNASNALRKRHLEEFRERLRRRRSVHEEHWAAWQSGRRRLDAKAAVSRAQFLQNPARHQLGAFHVYQELSVVSAALQQERRRRCSDLIELLPVKWLHMGSGQDVLSLGQVQSFERSGVLGEDELHHLEAALMLLMRLISALASCLDVTLPFPCSAGRGLREVSSAVEAATAASGMRERHRRSSTGGLAYLARPRAPAGAPEWVLPCVQNPFTRTWSHFSVYDNICTSEFAAVLRLVDQDLLQLCRCAGVTSTPKGAGTLQLLAALLRAEHLGCISPPGDAEGTRHFAVPPNRLESGHEDGEWTVLDVDDRVRSPV</sequence>
<dbReference type="Proteomes" id="UP001642464">
    <property type="component" value="Unassembled WGS sequence"/>
</dbReference>
<dbReference type="PANTHER" id="PTHR15157">
    <property type="entry name" value="UV RADIATION RESISTANCE-ASSOCIATED GENE PROTEIN"/>
    <property type="match status" value="1"/>
</dbReference>
<dbReference type="PANTHER" id="PTHR15157:SF5">
    <property type="entry name" value="UV RADIATION RESISTANCE-ASSOCIATED GENE PROTEIN"/>
    <property type="match status" value="1"/>
</dbReference>
<name>A0ABP0JIF9_9DINO</name>
<dbReference type="EMBL" id="CAXAMM010007413">
    <property type="protein sequence ID" value="CAK9014123.1"/>
    <property type="molecule type" value="Genomic_DNA"/>
</dbReference>
<keyword evidence="3" id="KW-1185">Reference proteome</keyword>
<keyword evidence="1" id="KW-0175">Coiled coil</keyword>
<protein>
    <submittedName>
        <fullName evidence="2">Uncharacterized protein</fullName>
    </submittedName>
</protein>